<name>A0ABR1AXL8_POLSC</name>
<dbReference type="Proteomes" id="UP001359485">
    <property type="component" value="Unassembled WGS sequence"/>
</dbReference>
<protein>
    <submittedName>
        <fullName evidence="2">Uncharacterized protein</fullName>
    </submittedName>
</protein>
<organism evidence="2 3">
    <name type="scientific">Polyplax serrata</name>
    <name type="common">Common mouse louse</name>
    <dbReference type="NCBI Taxonomy" id="468196"/>
    <lineage>
        <taxon>Eukaryota</taxon>
        <taxon>Metazoa</taxon>
        <taxon>Ecdysozoa</taxon>
        <taxon>Arthropoda</taxon>
        <taxon>Hexapoda</taxon>
        <taxon>Insecta</taxon>
        <taxon>Pterygota</taxon>
        <taxon>Neoptera</taxon>
        <taxon>Paraneoptera</taxon>
        <taxon>Psocodea</taxon>
        <taxon>Troctomorpha</taxon>
        <taxon>Phthiraptera</taxon>
        <taxon>Anoplura</taxon>
        <taxon>Polyplacidae</taxon>
        <taxon>Polyplax</taxon>
    </lineage>
</organism>
<gene>
    <name evidence="2" type="ORF">RUM44_010534</name>
</gene>
<keyword evidence="3" id="KW-1185">Reference proteome</keyword>
<evidence type="ECO:0000313" key="3">
    <source>
        <dbReference type="Proteomes" id="UP001359485"/>
    </source>
</evidence>
<evidence type="ECO:0000256" key="1">
    <source>
        <dbReference type="SAM" id="MobiDB-lite"/>
    </source>
</evidence>
<reference evidence="2 3" key="1">
    <citation type="submission" date="2023-09" db="EMBL/GenBank/DDBJ databases">
        <title>Genomes of two closely related lineages of the louse Polyplax serrata with different host specificities.</title>
        <authorList>
            <person name="Martinu J."/>
            <person name="Tarabai H."/>
            <person name="Stefka J."/>
            <person name="Hypsa V."/>
        </authorList>
    </citation>
    <scope>NUCLEOTIDE SEQUENCE [LARGE SCALE GENOMIC DNA]</scope>
    <source>
        <strain evidence="2">98ZLc_SE</strain>
    </source>
</reference>
<proteinExistence type="predicted"/>
<sequence length="85" mass="9829">MEELLSTPPENFHRRSHVDLIEAPLPHPDVVFFVRLTAEEMETPERGKGKEVKREQEKKKIGKVSTEMTVKSWGEDIDLHCTRSS</sequence>
<accession>A0ABR1AXL8</accession>
<feature type="compositionally biased region" description="Basic and acidic residues" evidence="1">
    <location>
        <begin position="43"/>
        <end position="59"/>
    </location>
</feature>
<dbReference type="EMBL" id="JAWJWF010000045">
    <property type="protein sequence ID" value="KAK6628052.1"/>
    <property type="molecule type" value="Genomic_DNA"/>
</dbReference>
<feature type="region of interest" description="Disordered" evidence="1">
    <location>
        <begin position="42"/>
        <end position="63"/>
    </location>
</feature>
<evidence type="ECO:0000313" key="2">
    <source>
        <dbReference type="EMBL" id="KAK6628052.1"/>
    </source>
</evidence>
<comment type="caution">
    <text evidence="2">The sequence shown here is derived from an EMBL/GenBank/DDBJ whole genome shotgun (WGS) entry which is preliminary data.</text>
</comment>